<dbReference type="GO" id="GO:0006412">
    <property type="term" value="P:translation"/>
    <property type="evidence" value="ECO:0007669"/>
    <property type="project" value="InterPro"/>
</dbReference>
<dbReference type="Pfam" id="PF23042">
    <property type="entry name" value="KOW1_SPT5"/>
    <property type="match status" value="1"/>
</dbReference>
<feature type="domain" description="KOW" evidence="4">
    <location>
        <begin position="724"/>
        <end position="751"/>
    </location>
</feature>
<organism evidence="5">
    <name type="scientific">Cladocopium goreaui</name>
    <dbReference type="NCBI Taxonomy" id="2562237"/>
    <lineage>
        <taxon>Eukaryota</taxon>
        <taxon>Sar</taxon>
        <taxon>Alveolata</taxon>
        <taxon>Dinophyceae</taxon>
        <taxon>Suessiales</taxon>
        <taxon>Symbiodiniaceae</taxon>
        <taxon>Cladocopium</taxon>
    </lineage>
</organism>
<dbReference type="InterPro" id="IPR008991">
    <property type="entry name" value="Translation_prot_SH3-like_sf"/>
</dbReference>
<dbReference type="AlphaFoldDB" id="A0A9P1BYD6"/>
<dbReference type="Pfam" id="PF03439">
    <property type="entry name" value="Spt5-NGN"/>
    <property type="match status" value="1"/>
</dbReference>
<dbReference type="PANTHER" id="PTHR11125">
    <property type="entry name" value="SUPPRESSOR OF TY 5"/>
    <property type="match status" value="1"/>
</dbReference>
<evidence type="ECO:0000259" key="4">
    <source>
        <dbReference type="SMART" id="SM00739"/>
    </source>
</evidence>
<feature type="domain" description="KOW" evidence="4">
    <location>
        <begin position="459"/>
        <end position="486"/>
    </location>
</feature>
<dbReference type="Pfam" id="PF23284">
    <property type="entry name" value="KOW2_Spt5"/>
    <property type="match status" value="1"/>
</dbReference>
<dbReference type="InterPro" id="IPR041978">
    <property type="entry name" value="KOW_Spt5_5"/>
</dbReference>
<dbReference type="SMART" id="SM00739">
    <property type="entry name" value="KOW"/>
    <property type="match status" value="4"/>
</dbReference>
<gene>
    <name evidence="5" type="ORF">C1SCF055_LOCUS8397</name>
</gene>
<dbReference type="GO" id="GO:0005840">
    <property type="term" value="C:ribosome"/>
    <property type="evidence" value="ECO:0007669"/>
    <property type="project" value="InterPro"/>
</dbReference>
<keyword evidence="7" id="KW-1185">Reference proteome</keyword>
<dbReference type="InterPro" id="IPR039659">
    <property type="entry name" value="SPT5"/>
</dbReference>
<evidence type="ECO:0000313" key="7">
    <source>
        <dbReference type="Proteomes" id="UP001152797"/>
    </source>
</evidence>
<feature type="region of interest" description="Disordered" evidence="3">
    <location>
        <begin position="1"/>
        <end position="63"/>
    </location>
</feature>
<dbReference type="OrthoDB" id="28901at2759"/>
<dbReference type="EMBL" id="CAMXCT010000563">
    <property type="protein sequence ID" value="CAI3980531.1"/>
    <property type="molecule type" value="Genomic_DNA"/>
</dbReference>
<feature type="compositionally biased region" description="Low complexity" evidence="3">
    <location>
        <begin position="1"/>
        <end position="18"/>
    </location>
</feature>
<proteinExistence type="inferred from homology"/>
<dbReference type="InterPro" id="IPR036735">
    <property type="entry name" value="NGN_dom_sf"/>
</dbReference>
<evidence type="ECO:0000256" key="1">
    <source>
        <dbReference type="ARBA" id="ARBA00006956"/>
    </source>
</evidence>
<dbReference type="InterPro" id="IPR041973">
    <property type="entry name" value="KOW_Spt5_1"/>
</dbReference>
<dbReference type="SUPFAM" id="SSF50104">
    <property type="entry name" value="Translation proteins SH3-like domain"/>
    <property type="match status" value="1"/>
</dbReference>
<dbReference type="Gene3D" id="2.30.30.30">
    <property type="match status" value="3"/>
</dbReference>
<dbReference type="InterPro" id="IPR041975">
    <property type="entry name" value="KOW_Spt5_2"/>
</dbReference>
<dbReference type="GO" id="GO:0032044">
    <property type="term" value="C:DSIF complex"/>
    <property type="evidence" value="ECO:0007669"/>
    <property type="project" value="TreeGrafter"/>
</dbReference>
<dbReference type="InterPro" id="IPR005825">
    <property type="entry name" value="Ribosomal_uL24_CS"/>
</dbReference>
<name>A0A9P1BYD6_9DINO</name>
<comment type="similarity">
    <text evidence="1">Belongs to the SPT5 family.</text>
</comment>
<dbReference type="CDD" id="cd06081">
    <property type="entry name" value="KOW_Spt5_1"/>
    <property type="match status" value="1"/>
</dbReference>
<keyword evidence="2" id="KW-0804">Transcription</keyword>
<evidence type="ECO:0000313" key="6">
    <source>
        <dbReference type="EMBL" id="CAL4767843.1"/>
    </source>
</evidence>
<protein>
    <submittedName>
        <fullName evidence="6">KOW domain-containing protein</fullName>
    </submittedName>
</protein>
<feature type="domain" description="KOW" evidence="4">
    <location>
        <begin position="405"/>
        <end position="432"/>
    </location>
</feature>
<reference evidence="5" key="1">
    <citation type="submission" date="2022-10" db="EMBL/GenBank/DDBJ databases">
        <authorList>
            <person name="Chen Y."/>
            <person name="Dougan E. K."/>
            <person name="Chan C."/>
            <person name="Rhodes N."/>
            <person name="Thang M."/>
        </authorList>
    </citation>
    <scope>NUCLEOTIDE SEQUENCE</scope>
</reference>
<evidence type="ECO:0000256" key="3">
    <source>
        <dbReference type="SAM" id="MobiDB-lite"/>
    </source>
</evidence>
<dbReference type="InterPro" id="IPR005824">
    <property type="entry name" value="KOW"/>
</dbReference>
<comment type="caution">
    <text evidence="5">The sequence shown here is derived from an EMBL/GenBank/DDBJ whole genome shotgun (WGS) entry which is preliminary data.</text>
</comment>
<feature type="compositionally biased region" description="Acidic residues" evidence="3">
    <location>
        <begin position="35"/>
        <end position="57"/>
    </location>
</feature>
<dbReference type="GO" id="GO:0003729">
    <property type="term" value="F:mRNA binding"/>
    <property type="evidence" value="ECO:0007669"/>
    <property type="project" value="TreeGrafter"/>
</dbReference>
<dbReference type="InterPro" id="IPR005100">
    <property type="entry name" value="NGN-domain"/>
</dbReference>
<dbReference type="GO" id="GO:0006368">
    <property type="term" value="P:transcription elongation by RNA polymerase II"/>
    <property type="evidence" value="ECO:0007669"/>
    <property type="project" value="TreeGrafter"/>
</dbReference>
<dbReference type="EMBL" id="CAMXCT020000563">
    <property type="protein sequence ID" value="CAL1133906.1"/>
    <property type="molecule type" value="Genomic_DNA"/>
</dbReference>
<dbReference type="GO" id="GO:0006357">
    <property type="term" value="P:regulation of transcription by RNA polymerase II"/>
    <property type="evidence" value="ECO:0007669"/>
    <property type="project" value="InterPro"/>
</dbReference>
<dbReference type="GO" id="GO:0032784">
    <property type="term" value="P:regulation of DNA-templated transcription elongation"/>
    <property type="evidence" value="ECO:0007669"/>
    <property type="project" value="InterPro"/>
</dbReference>
<feature type="region of interest" description="Disordered" evidence="3">
    <location>
        <begin position="791"/>
        <end position="825"/>
    </location>
</feature>
<dbReference type="Proteomes" id="UP001152797">
    <property type="component" value="Unassembled WGS sequence"/>
</dbReference>
<dbReference type="InterPro" id="IPR014722">
    <property type="entry name" value="Rib_uL2_dom2"/>
</dbReference>
<reference evidence="6 7" key="2">
    <citation type="submission" date="2024-05" db="EMBL/GenBank/DDBJ databases">
        <authorList>
            <person name="Chen Y."/>
            <person name="Shah S."/>
            <person name="Dougan E. K."/>
            <person name="Thang M."/>
            <person name="Chan C."/>
        </authorList>
    </citation>
    <scope>NUCLEOTIDE SEQUENCE [LARGE SCALE GENOMIC DNA]</scope>
</reference>
<dbReference type="PANTHER" id="PTHR11125:SF7">
    <property type="entry name" value="TRANSCRIPTION ELONGATION FACTOR SPT5"/>
    <property type="match status" value="1"/>
</dbReference>
<dbReference type="PROSITE" id="PS01108">
    <property type="entry name" value="RIBOSOMAL_L24"/>
    <property type="match status" value="1"/>
</dbReference>
<feature type="compositionally biased region" description="Basic and acidic residues" evidence="3">
    <location>
        <begin position="374"/>
        <end position="391"/>
    </location>
</feature>
<dbReference type="Gene3D" id="3.30.70.940">
    <property type="entry name" value="NusG, N-terminal domain"/>
    <property type="match status" value="1"/>
</dbReference>
<evidence type="ECO:0000256" key="2">
    <source>
        <dbReference type="ARBA" id="ARBA00023163"/>
    </source>
</evidence>
<dbReference type="Pfam" id="PF23290">
    <property type="entry name" value="KOW5_SPT5"/>
    <property type="match status" value="1"/>
</dbReference>
<accession>A0A9P1BYD6</accession>
<sequence>MEPSAPATGSAASSSSAPGEKKKRKRVDLSKFADLEAEEVGGSGEEEDEGIDEEFIDDVGVKDSDATRSKLRKKMNLDKELKEIQKDMASRGPLAGAARLFSTDRLDDMERRYKEMDELGKRGEDISRMEVLESVEQTVTVPESKDPRLWCLKTFGPEQELCIKLMWKAFETIRNGESVPVASVFTVPYVRGYIYLEAQREADVRRFTKGINGLSQYTGLSLVPIDQMAGVFSAAKAAAQKVNVIRPGDWVRLKKGPYGGDLAQVDEVDDDMYLLKMKPRIRGGQIAKGNKKIFPPKWFHKDDMEATREVIVNVEPRKTQKGFKLFYVAHGEAYRDGFLYKNYRSSAFVSGSDVRPTEYELTDWRNAPPISEQVRPEDDLPKSKEEKEEKMPPPPLPVKKDTGPILQDGERVIVHSGDLKNLRGVVSKAVFGSPTVLVQPRDVDVKGDLSISTTRLCKYFEIGDYVTVLSGDHAGDAGHVEKVDLGPQNEWGSHVTAHILASDYTSFRTSLNDLRKSFERPETRRSNGDFKVGQLVSVGKDTRAVIVRLEADDRALVLDIDGVKQYVTLKELEPFKVPKRSIYKQEVFCEDKKRNRIVPFCIVKAPQSYTGSAPVTSEVLYIEKNRVFLRAVEGLVGERAYLVAHGDKCEFVWDPSHMPKGKGKGRRPDLKLAMKLAETPDAELTSRPMSFGIQMASQISFLKAGWHKMLGLSERPAGAPTGDTLVPGSAVKITGGNYKGLRGEIRDFLEDRVRISLLSAPKLVEVSINDVQDDLYSKDKASQKFVDFYTPREAPMPVPTKEKSEEQTLAEGLDRATMPSDEQAL</sequence>
<dbReference type="GO" id="GO:0003735">
    <property type="term" value="F:structural constituent of ribosome"/>
    <property type="evidence" value="ECO:0007669"/>
    <property type="project" value="InterPro"/>
</dbReference>
<feature type="region of interest" description="Disordered" evidence="3">
    <location>
        <begin position="363"/>
        <end position="404"/>
    </location>
</feature>
<dbReference type="EMBL" id="CAMXCT030000563">
    <property type="protein sequence ID" value="CAL4767843.1"/>
    <property type="molecule type" value="Genomic_DNA"/>
</dbReference>
<feature type="domain" description="KOW" evidence="4">
    <location>
        <begin position="244"/>
        <end position="271"/>
    </location>
</feature>
<evidence type="ECO:0000313" key="5">
    <source>
        <dbReference type="EMBL" id="CAI3980531.1"/>
    </source>
</evidence>